<comment type="caution">
    <text evidence="1">The sequence shown here is derived from an EMBL/GenBank/DDBJ whole genome shotgun (WGS) entry which is preliminary data.</text>
</comment>
<evidence type="ECO:0008006" key="3">
    <source>
        <dbReference type="Google" id="ProtNLM"/>
    </source>
</evidence>
<dbReference type="RefSeq" id="WP_108130851.1">
    <property type="nucleotide sequence ID" value="NZ_QBKP01000032.1"/>
</dbReference>
<dbReference type="SUPFAM" id="SSF52540">
    <property type="entry name" value="P-loop containing nucleoside triphosphate hydrolases"/>
    <property type="match status" value="1"/>
</dbReference>
<keyword evidence="2" id="KW-1185">Reference proteome</keyword>
<accession>A0A2T6ABG6</accession>
<dbReference type="Proteomes" id="UP000244224">
    <property type="component" value="Unassembled WGS sequence"/>
</dbReference>
<dbReference type="AlphaFoldDB" id="A0A2T6ABG6"/>
<protein>
    <recommendedName>
        <fullName evidence="3">NACHT domain-containing protein</fullName>
    </recommendedName>
</protein>
<proteinExistence type="predicted"/>
<dbReference type="EMBL" id="QBKP01000032">
    <property type="protein sequence ID" value="PTX41158.1"/>
    <property type="molecule type" value="Genomic_DNA"/>
</dbReference>
<name>A0A2T6ABG6_9RHOB</name>
<evidence type="ECO:0000313" key="1">
    <source>
        <dbReference type="EMBL" id="PTX41158.1"/>
    </source>
</evidence>
<organism evidence="1 2">
    <name type="scientific">Gemmobacter caeni</name>
    <dbReference type="NCBI Taxonomy" id="589035"/>
    <lineage>
        <taxon>Bacteria</taxon>
        <taxon>Pseudomonadati</taxon>
        <taxon>Pseudomonadota</taxon>
        <taxon>Alphaproteobacteria</taxon>
        <taxon>Rhodobacterales</taxon>
        <taxon>Paracoccaceae</taxon>
        <taxon>Gemmobacter</taxon>
    </lineage>
</organism>
<reference evidence="1 2" key="1">
    <citation type="submission" date="2018-04" db="EMBL/GenBank/DDBJ databases">
        <title>Genomic Encyclopedia of Archaeal and Bacterial Type Strains, Phase II (KMG-II): from individual species to whole genera.</title>
        <authorList>
            <person name="Goeker M."/>
        </authorList>
    </citation>
    <scope>NUCLEOTIDE SEQUENCE [LARGE SCALE GENOMIC DNA]</scope>
    <source>
        <strain evidence="1 2">DSM 21823</strain>
    </source>
</reference>
<evidence type="ECO:0000313" key="2">
    <source>
        <dbReference type="Proteomes" id="UP000244224"/>
    </source>
</evidence>
<dbReference type="InterPro" id="IPR027417">
    <property type="entry name" value="P-loop_NTPase"/>
</dbReference>
<gene>
    <name evidence="1" type="ORF">C8N34_13216</name>
</gene>
<sequence>MRKGKHRHEIGRAAGHDFASIVEDLLAAILPNITQSKHLLQLDREGIDVYQFESENFQVSLAVQCKGFEREWHSSRLKDVDKEIKKFIKKAKPVNEYWLVLNRSILDAEDRKTIEDALATVVAAGIAKSTKLLDLDKFIKEIGNLADEKFGHLSKQSRQTLASAYRERMAAIDYLPSVPFLEDREARSDVTSHIVGTLEAYVKRSDAGHSGRYRKPPRYLVTGSFGFGKTLGLHALGDLWAQKDQAVYFFPAANISDRAFVNSAGLLADVMTQIVDDDLASNQLALSILQDSCKHAFRTSYPLLLIDAIDESRFWHNPQRLAMLWGSIGELGIPAVVTVRDELYESRPLEFDPDGTFFTRLRLTDWDHPLMTQFLDQFAAERGAIPPETFRRFRDVVATGQYEEHYGDIPRRPLFLGMLAEDAWQGEAPERELHRLYGKYFRAKLQRDWTSSTATGRLVRGEVLAERYGTEEAAEVLIRMMQELACKLHLRPLETTAPDGLTFTEELLRACASTALGPSDRIEDVLLISLVQPSGRDPITRQRTYRFAHKSFYDWFLARALVAGKLTAVGDQLSPTARTFFEQMEAGIQRGESLP</sequence>
<dbReference type="OrthoDB" id="9255509at2"/>